<comment type="caution">
    <text evidence="2">The sequence shown here is derived from an EMBL/GenBank/DDBJ whole genome shotgun (WGS) entry which is preliminary data.</text>
</comment>
<dbReference type="EMBL" id="JACSPS010000005">
    <property type="protein sequence ID" value="MBD8019073.1"/>
    <property type="molecule type" value="Genomic_DNA"/>
</dbReference>
<evidence type="ECO:0000313" key="3">
    <source>
        <dbReference type="Proteomes" id="UP000626242"/>
    </source>
</evidence>
<gene>
    <name evidence="2" type="ORF">H9628_11380</name>
</gene>
<dbReference type="Pfam" id="PF20033">
    <property type="entry name" value="DUF6438"/>
    <property type="match status" value="1"/>
</dbReference>
<sequence length="389" mass="45329">MTTFLLGCNSTVDQQKADKQLRDNLSGEWEIIIEEENSTDDYPPPLFYFPQGMTVSNDSIEFYLGFFKEDRDNITGKRTRLYLGNVVPYKTDKDSVFIKNPLTDKWEFKWRFVSRKNDTLKLAINDTTVIQFKKLNYNLDTLPDFDQIIYSSSGCYGSCPIIDVSISKDGAVLFQGEGYVKSLGFYSGKLGTKTKNYIFNKFRRASPLKLQDNYSVGHTDDQSLTTSYIQNGKIVKTIHDYGMAGTNELIWAYIPISNIHTTTKLDSLPLDEPFYPKLHYFTFKKDGVILPLEKSESFYLWTELKKSEQTDLKFISKYKLTFSGNYTYWGPDPNEARQHKYEIKSVTTDGQFFKFEFKNEQAITYNLGYNFIDRNFEPTDFRKPNEWEE</sequence>
<evidence type="ECO:0000259" key="1">
    <source>
        <dbReference type="Pfam" id="PF20033"/>
    </source>
</evidence>
<evidence type="ECO:0000313" key="2">
    <source>
        <dbReference type="EMBL" id="MBD8019073.1"/>
    </source>
</evidence>
<feature type="domain" description="DUF6438" evidence="1">
    <location>
        <begin position="146"/>
        <end position="259"/>
    </location>
</feature>
<protein>
    <recommendedName>
        <fullName evidence="1">DUF6438 domain-containing protein</fullName>
    </recommendedName>
</protein>
<reference evidence="2 3" key="1">
    <citation type="submission" date="2020-08" db="EMBL/GenBank/DDBJ databases">
        <title>A Genomic Blueprint of the Chicken Gut Microbiome.</title>
        <authorList>
            <person name="Gilroy R."/>
            <person name="Ravi A."/>
            <person name="Getino M."/>
            <person name="Pursley I."/>
            <person name="Horton D.L."/>
            <person name="Alikhan N.-F."/>
            <person name="Baker D."/>
            <person name="Gharbi K."/>
            <person name="Hall N."/>
            <person name="Watson M."/>
            <person name="Adriaenssens E.M."/>
            <person name="Foster-Nyarko E."/>
            <person name="Jarju S."/>
            <person name="Secka A."/>
            <person name="Antonio M."/>
            <person name="Oren A."/>
            <person name="Chaudhuri R."/>
            <person name="La Ragione R.M."/>
            <person name="Hildebrand F."/>
            <person name="Pallen M.J."/>
        </authorList>
    </citation>
    <scope>NUCLEOTIDE SEQUENCE [LARGE SCALE GENOMIC DNA]</scope>
    <source>
        <strain evidence="2 3">Sa1CVA4</strain>
    </source>
</reference>
<dbReference type="InterPro" id="IPR045497">
    <property type="entry name" value="DUF6438"/>
</dbReference>
<accession>A0ABR8WPS5</accession>
<proteinExistence type="predicted"/>
<organism evidence="2 3">
    <name type="scientific">Kaistella pullorum</name>
    <dbReference type="NCBI Taxonomy" id="2763074"/>
    <lineage>
        <taxon>Bacteria</taxon>
        <taxon>Pseudomonadati</taxon>
        <taxon>Bacteroidota</taxon>
        <taxon>Flavobacteriia</taxon>
        <taxon>Flavobacteriales</taxon>
        <taxon>Weeksellaceae</taxon>
        <taxon>Chryseobacterium group</taxon>
        <taxon>Kaistella</taxon>
    </lineage>
</organism>
<dbReference type="Proteomes" id="UP000626242">
    <property type="component" value="Unassembled WGS sequence"/>
</dbReference>
<keyword evidence="3" id="KW-1185">Reference proteome</keyword>
<dbReference type="RefSeq" id="WP_251834268.1">
    <property type="nucleotide sequence ID" value="NZ_JACSPS010000005.1"/>
</dbReference>
<name>A0ABR8WPS5_9FLAO</name>